<gene>
    <name evidence="2" type="ORF">NCTC12112_00250</name>
</gene>
<proteinExistence type="predicted"/>
<reference evidence="2 3" key="1">
    <citation type="submission" date="2018-06" db="EMBL/GenBank/DDBJ databases">
        <authorList>
            <consortium name="Pathogen Informatics"/>
            <person name="Doyle S."/>
        </authorList>
    </citation>
    <scope>NUCLEOTIDE SEQUENCE [LARGE SCALE GENOMIC DNA]</scope>
    <source>
        <strain evidence="2 3">NCTC12112</strain>
    </source>
</reference>
<dbReference type="AlphaFoldDB" id="A0AAX2J6K7"/>
<dbReference type="RefSeq" id="WP_005979031.1">
    <property type="nucleotide sequence ID" value="NZ_CABKNW010000004.1"/>
</dbReference>
<evidence type="ECO:0000313" key="3">
    <source>
        <dbReference type="Proteomes" id="UP000249008"/>
    </source>
</evidence>
<dbReference type="Pfam" id="PF01869">
    <property type="entry name" value="BcrAD_BadFG"/>
    <property type="match status" value="1"/>
</dbReference>
<dbReference type="Proteomes" id="UP000249008">
    <property type="component" value="Chromosome 1"/>
</dbReference>
<dbReference type="PANTHER" id="PTHR43190">
    <property type="entry name" value="N-ACETYL-D-GLUCOSAMINE KINASE"/>
    <property type="match status" value="1"/>
</dbReference>
<evidence type="ECO:0000313" key="2">
    <source>
        <dbReference type="EMBL" id="SQI99732.1"/>
    </source>
</evidence>
<dbReference type="InterPro" id="IPR002731">
    <property type="entry name" value="ATPase_BadF"/>
</dbReference>
<evidence type="ECO:0000259" key="1">
    <source>
        <dbReference type="Pfam" id="PF01869"/>
    </source>
</evidence>
<dbReference type="SUPFAM" id="SSF53067">
    <property type="entry name" value="Actin-like ATPase domain"/>
    <property type="match status" value="2"/>
</dbReference>
<dbReference type="EMBL" id="LS483487">
    <property type="protein sequence ID" value="SQI99732.1"/>
    <property type="molecule type" value="Genomic_DNA"/>
</dbReference>
<dbReference type="CDD" id="cd24007">
    <property type="entry name" value="ASKHA_NBD_eukNAGK-like"/>
    <property type="match status" value="1"/>
</dbReference>
<accession>A0AAX2J6K7</accession>
<dbReference type="PANTHER" id="PTHR43190:SF3">
    <property type="entry name" value="N-ACETYL-D-GLUCOSAMINE KINASE"/>
    <property type="match status" value="1"/>
</dbReference>
<feature type="domain" description="ATPase BadF/BadG/BcrA/BcrD type" evidence="1">
    <location>
        <begin position="7"/>
        <end position="283"/>
    </location>
</feature>
<protein>
    <submittedName>
        <fullName evidence="2">BadF/BadG/BcrA/BcrD ATPase family</fullName>
    </submittedName>
</protein>
<name>A0AAX2J6K7_9FUSO</name>
<sequence length="303" mass="34186">MGYILSVDGGGSKTSYCLYEIESSHKEYIKGESTNYKNIGIETVKKNLEENINKIMESRNITFQDIKYFVFGLSSCDTAEDYKLFKELLNSIGIKENLVIMNDAELAFRAICPFEDGGVIVSGTGSIGFAFDKDKVIRVGGWGKDLSDLGSGYWIGRKFLEKYILYLEDMEEKDDSFDRMEILGNDRKKQLEKIVEKYDTAEKIASIARFVIEEKDTSLCSKILDKAVEKLMMMIKEISKSIEKDSYILVLSGGVAISDAVTDKIQKKIVENALGNRIKLIPNRYEPVDGGINIGLNYLQKNK</sequence>
<dbReference type="Gene3D" id="3.30.420.40">
    <property type="match status" value="2"/>
</dbReference>
<dbReference type="KEGG" id="ful:C4N20_08500"/>
<dbReference type="InterPro" id="IPR052519">
    <property type="entry name" value="Euk-type_GlcNAc_Kinase"/>
</dbReference>
<dbReference type="GeneID" id="78454848"/>
<organism evidence="2 3">
    <name type="scientific">Fusobacterium ulcerans</name>
    <dbReference type="NCBI Taxonomy" id="861"/>
    <lineage>
        <taxon>Bacteria</taxon>
        <taxon>Fusobacteriati</taxon>
        <taxon>Fusobacteriota</taxon>
        <taxon>Fusobacteriia</taxon>
        <taxon>Fusobacteriales</taxon>
        <taxon>Fusobacteriaceae</taxon>
        <taxon>Fusobacterium</taxon>
    </lineage>
</organism>
<dbReference type="InterPro" id="IPR043129">
    <property type="entry name" value="ATPase_NBD"/>
</dbReference>